<feature type="transmembrane region" description="Helical" evidence="1">
    <location>
        <begin position="383"/>
        <end position="410"/>
    </location>
</feature>
<feature type="transmembrane region" description="Helical" evidence="1">
    <location>
        <begin position="904"/>
        <end position="926"/>
    </location>
</feature>
<feature type="transmembrane region" description="Helical" evidence="1">
    <location>
        <begin position="359"/>
        <end position="377"/>
    </location>
</feature>
<dbReference type="SUPFAM" id="SSF82714">
    <property type="entry name" value="Multidrug efflux transporter AcrB TolC docking domain, DN and DC subdomains"/>
    <property type="match status" value="2"/>
</dbReference>
<dbReference type="PANTHER" id="PTHR32063:SF18">
    <property type="entry name" value="CATION EFFLUX SYSTEM PROTEIN"/>
    <property type="match status" value="1"/>
</dbReference>
<dbReference type="Gene3D" id="3.30.2090.10">
    <property type="entry name" value="Multidrug efflux transporter AcrB TolC docking domain, DN and DC subdomains"/>
    <property type="match status" value="2"/>
</dbReference>
<feature type="transmembrane region" description="Helical" evidence="1">
    <location>
        <begin position="879"/>
        <end position="898"/>
    </location>
</feature>
<protein>
    <submittedName>
        <fullName evidence="2">Acriflavin resistance protein</fullName>
    </submittedName>
</protein>
<dbReference type="Gene3D" id="3.30.70.1440">
    <property type="entry name" value="Multidrug efflux transporter AcrB pore domain"/>
    <property type="match status" value="1"/>
</dbReference>
<dbReference type="PANTHER" id="PTHR32063">
    <property type="match status" value="1"/>
</dbReference>
<name>A0A0R2T1L3_9GAMM</name>
<dbReference type="SUPFAM" id="SSF82693">
    <property type="entry name" value="Multidrug efflux transporter AcrB pore domain, PN1, PN2, PC1 and PC2 subdomains"/>
    <property type="match status" value="1"/>
</dbReference>
<keyword evidence="1" id="KW-1133">Transmembrane helix</keyword>
<feature type="transmembrane region" description="Helical" evidence="1">
    <location>
        <begin position="852"/>
        <end position="872"/>
    </location>
</feature>
<dbReference type="Proteomes" id="UP000051242">
    <property type="component" value="Unassembled WGS sequence"/>
</dbReference>
<feature type="transmembrane region" description="Helical" evidence="1">
    <location>
        <begin position="979"/>
        <end position="998"/>
    </location>
</feature>
<feature type="transmembrane region" description="Helical" evidence="1">
    <location>
        <begin position="954"/>
        <end position="973"/>
    </location>
</feature>
<dbReference type="InterPro" id="IPR001036">
    <property type="entry name" value="Acrflvin-R"/>
</dbReference>
<feature type="transmembrane region" description="Helical" evidence="1">
    <location>
        <begin position="431"/>
        <end position="451"/>
    </location>
</feature>
<gene>
    <name evidence="2" type="ORF">ABR85_03040</name>
</gene>
<comment type="caution">
    <text evidence="2">The sequence shown here is derived from an EMBL/GenBank/DDBJ whole genome shotgun (WGS) entry which is preliminary data.</text>
</comment>
<evidence type="ECO:0000313" key="3">
    <source>
        <dbReference type="Proteomes" id="UP000051242"/>
    </source>
</evidence>
<dbReference type="Pfam" id="PF00873">
    <property type="entry name" value="ACR_tran"/>
    <property type="match status" value="1"/>
</dbReference>
<dbReference type="PRINTS" id="PR00702">
    <property type="entry name" value="ACRIFLAVINRP"/>
</dbReference>
<keyword evidence="1" id="KW-0812">Transmembrane</keyword>
<accession>A0A0R2T1L3</accession>
<dbReference type="InterPro" id="IPR027463">
    <property type="entry name" value="AcrB_DN_DC_subdom"/>
</dbReference>
<dbReference type="AlphaFoldDB" id="A0A0R2T1L3"/>
<organism evidence="2 3">
    <name type="scientific">OM182 bacterium BACL3 MAG-120619-bin3</name>
    <dbReference type="NCBI Taxonomy" id="1655593"/>
    <lineage>
        <taxon>Bacteria</taxon>
        <taxon>Pseudomonadati</taxon>
        <taxon>Pseudomonadota</taxon>
        <taxon>Gammaproteobacteria</taxon>
        <taxon>OMG group</taxon>
        <taxon>OM182 clade</taxon>
    </lineage>
</organism>
<dbReference type="GO" id="GO:0042910">
    <property type="term" value="F:xenobiotic transmembrane transporter activity"/>
    <property type="evidence" value="ECO:0007669"/>
    <property type="project" value="TreeGrafter"/>
</dbReference>
<dbReference type="Gene3D" id="1.20.1640.10">
    <property type="entry name" value="Multidrug efflux transporter AcrB transmembrane domain"/>
    <property type="match status" value="2"/>
</dbReference>
<feature type="transmembrane region" description="Helical" evidence="1">
    <location>
        <begin position="463"/>
        <end position="490"/>
    </location>
</feature>
<dbReference type="GO" id="GO:0005886">
    <property type="term" value="C:plasma membrane"/>
    <property type="evidence" value="ECO:0007669"/>
    <property type="project" value="TreeGrafter"/>
</dbReference>
<dbReference type="EMBL" id="LICD01000090">
    <property type="protein sequence ID" value="KRO81012.1"/>
    <property type="molecule type" value="Genomic_DNA"/>
</dbReference>
<feature type="transmembrane region" description="Helical" evidence="1">
    <location>
        <begin position="334"/>
        <end position="352"/>
    </location>
</feature>
<dbReference type="SUPFAM" id="SSF82866">
    <property type="entry name" value="Multidrug efflux transporter AcrB transmembrane domain"/>
    <property type="match status" value="2"/>
</dbReference>
<reference evidence="2 3" key="1">
    <citation type="submission" date="2015-10" db="EMBL/GenBank/DDBJ databases">
        <title>Metagenome-Assembled Genomes uncover a global brackish microbiome.</title>
        <authorList>
            <person name="Hugerth L.W."/>
            <person name="Larsson J."/>
            <person name="Alneberg J."/>
            <person name="Lindh M.V."/>
            <person name="Legrand C."/>
            <person name="Pinhassi J."/>
            <person name="Andersson A.F."/>
        </authorList>
    </citation>
    <scope>NUCLEOTIDE SEQUENCE [LARGE SCALE GENOMIC DNA]</scope>
    <source>
        <strain evidence="2">BACL22 MAG-120619-bin3</strain>
    </source>
</reference>
<dbReference type="Gene3D" id="3.30.70.1430">
    <property type="entry name" value="Multidrug efflux transporter AcrB pore domain"/>
    <property type="match status" value="2"/>
</dbReference>
<dbReference type="Gene3D" id="3.30.70.1320">
    <property type="entry name" value="Multidrug efflux transporter AcrB pore domain like"/>
    <property type="match status" value="1"/>
</dbReference>
<evidence type="ECO:0000256" key="1">
    <source>
        <dbReference type="SAM" id="Phobius"/>
    </source>
</evidence>
<sequence>MNFGNAIVALVARPRLILLIVAMLALAGVASFGSMSRQEDPVFPDRNGLITVLYPGATAEVMERLVLEPLQDEISQVEEVQDYTATARTGVALVSVALLDTMYDTDIGWDRVRIAMDRAQTEFPAGITEITLDDRLSGLPAVVLALAADASVVTLSLAAEQLKRDLMDLPGLSRIEIEGDSREQINIALRDAELVRLGVTPNQLATLIGQRNQVSPGGFLVVDDRRLNLLSNNEFVNIDSIRETQIPLPDGGSVPLAAIADVWRSAVEPAEPSTWQDGEQVVALNLYTIKNQVDAIAFGVSVRKRIEQLQAAYAPLEIRELFFQPDQVKERLDGLQASLLLSMLIITAILFVGMGWRMGVLVAGMLPVVSLISLGIYDFGGGVLHQIAVIGVVISLGILIDNAIVIVENIQYRLNDGETRQQAMGNAIKELAGPLGASTGTTLAAFMPLLLSKGGTADFTRGIPVMIMLTLTVSFILAVTLAPLLSAWFLKPAQIKRSAAIENLATSLAKLSRRFPRAMVIAGVALAGASMALFPFLNFQFFPNADRPQVVIEMFLPEGNDISRTNQLSQDLEQQLRQRPGVLSIHRFVGFTGPGFYYNLPNATQSPNRARLVVNTTSLDESGPIIDWVRAYSANNHPEYEIVAGTLAQGPPRVAPIEIRLYHSDDKIRLATTYSQATEQLFRLLKSVPGAVDVRHDIDTGVPVLRLNVDDASAQRAGLSRADVANTLFSRSFGVPVEQYRQELDPLPIVLRSREGTQLEVASLLSSYIYNANGEAIPLTQIAQTQADWQVASIKHRNGVRVLTVTGGLAEGYSYSQILAGLNALLAQEPLPAGTRLETGGDQESSGDANNAILATAPIGILLLLFFLLLQFNSFKRVGIILISVPLAAAGIFPGLVLTDSPFGFQPLLGIIALVGIVVNNAIVLVDRMDQQLLAGMSLDDAVDEAVIRRTRPILLTTATTVTGLLPLAFSSSTLWPPMAWAIISGLLASTVLTLLVIPGVCRLSMRRSAGAMHKNHDLQMA</sequence>
<feature type="transmembrane region" description="Helical" evidence="1">
    <location>
        <begin position="518"/>
        <end position="537"/>
    </location>
</feature>
<proteinExistence type="predicted"/>
<keyword evidence="1" id="KW-0472">Membrane</keyword>
<evidence type="ECO:0000313" key="2">
    <source>
        <dbReference type="EMBL" id="KRO81012.1"/>
    </source>
</evidence>